<dbReference type="Gene3D" id="2.60.40.790">
    <property type="match status" value="1"/>
</dbReference>
<evidence type="ECO:0000256" key="1">
    <source>
        <dbReference type="ARBA" id="ARBA00023016"/>
    </source>
</evidence>
<accession>A0A3E0UKC0</accession>
<evidence type="ECO:0000256" key="4">
    <source>
        <dbReference type="SAM" id="MobiDB-lite"/>
    </source>
</evidence>
<evidence type="ECO:0000313" key="6">
    <source>
        <dbReference type="EMBL" id="REL37438.1"/>
    </source>
</evidence>
<comment type="similarity">
    <text evidence="2 3">Belongs to the small heat shock protein (HSP20) family.</text>
</comment>
<dbReference type="InterPro" id="IPR002068">
    <property type="entry name" value="A-crystallin/Hsp20_dom"/>
</dbReference>
<reference evidence="6 7" key="1">
    <citation type="submission" date="2018-08" db="EMBL/GenBank/DDBJ databases">
        <title>Thalassotalea euphylliae genome.</title>
        <authorList>
            <person name="Summers S."/>
            <person name="Rice S.A."/>
            <person name="Freckelton M.L."/>
            <person name="Nedved B.T."/>
            <person name="Hadfield M.G."/>
        </authorList>
    </citation>
    <scope>NUCLEOTIDE SEQUENCE [LARGE SCALE GENOMIC DNA]</scope>
    <source>
        <strain evidence="6 7">H2</strain>
    </source>
</reference>
<evidence type="ECO:0000313" key="7">
    <source>
        <dbReference type="Proteomes" id="UP000256999"/>
    </source>
</evidence>
<dbReference type="EMBL" id="QUOV01000001">
    <property type="protein sequence ID" value="REL37438.1"/>
    <property type="molecule type" value="Genomic_DNA"/>
</dbReference>
<gene>
    <name evidence="6" type="ORF">DXX92_13515</name>
</gene>
<keyword evidence="1" id="KW-0346">Stress response</keyword>
<evidence type="ECO:0000259" key="5">
    <source>
        <dbReference type="PROSITE" id="PS01031"/>
    </source>
</evidence>
<evidence type="ECO:0000256" key="2">
    <source>
        <dbReference type="PROSITE-ProRule" id="PRU00285"/>
    </source>
</evidence>
<dbReference type="OrthoDB" id="6871152at2"/>
<dbReference type="AlphaFoldDB" id="A0A3E0UKC0"/>
<dbReference type="PANTHER" id="PTHR47062">
    <property type="match status" value="1"/>
</dbReference>
<proteinExistence type="inferred from homology"/>
<dbReference type="InterPro" id="IPR037913">
    <property type="entry name" value="ACD_IbpA/B"/>
</dbReference>
<feature type="region of interest" description="Disordered" evidence="4">
    <location>
        <begin position="159"/>
        <end position="201"/>
    </location>
</feature>
<dbReference type="SUPFAM" id="SSF49764">
    <property type="entry name" value="HSP20-like chaperones"/>
    <property type="match status" value="1"/>
</dbReference>
<protein>
    <recommendedName>
        <fullName evidence="5">SHSP domain-containing protein</fullName>
    </recommendedName>
</protein>
<name>A0A3E0UKC0_9GAMM</name>
<sequence>MNSVDLSPLYRSSIGFDGLSGLLDNALAATNEVSSYPAYNIEVVAKNCYAITIAAAGFADDELNIQVEHGELTVSGEKLKNANRQYLHHGIITQSFERKFTLAEYVEVTRAKLSHGLLVIELVKTLPESTGATCIAINHPYKPANEEAAKHSANAFADENANTNKSKPIQNKAVNNRSINNRHVNQETVQTSSERATERNINTRTSVHRNSQKGQLRGSKHIGSTTSVTNITEKSDAEQLQEKPLPREQLKPHYKAAAEVHWFNG</sequence>
<dbReference type="CDD" id="cd06470">
    <property type="entry name" value="ACD_IbpA-B_like"/>
    <property type="match status" value="1"/>
</dbReference>
<evidence type="ECO:0000256" key="3">
    <source>
        <dbReference type="RuleBase" id="RU003616"/>
    </source>
</evidence>
<dbReference type="PROSITE" id="PS01031">
    <property type="entry name" value="SHSP"/>
    <property type="match status" value="1"/>
</dbReference>
<feature type="compositionally biased region" description="Polar residues" evidence="4">
    <location>
        <begin position="160"/>
        <end position="201"/>
    </location>
</feature>
<dbReference type="Proteomes" id="UP000256999">
    <property type="component" value="Unassembled WGS sequence"/>
</dbReference>
<dbReference type="InterPro" id="IPR008978">
    <property type="entry name" value="HSP20-like_chaperone"/>
</dbReference>
<dbReference type="PANTHER" id="PTHR47062:SF1">
    <property type="entry name" value="SMALL HEAT SHOCK PROTEIN IBPA"/>
    <property type="match status" value="1"/>
</dbReference>
<dbReference type="Pfam" id="PF00011">
    <property type="entry name" value="HSP20"/>
    <property type="match status" value="1"/>
</dbReference>
<comment type="caution">
    <text evidence="6">The sequence shown here is derived from an EMBL/GenBank/DDBJ whole genome shotgun (WGS) entry which is preliminary data.</text>
</comment>
<feature type="domain" description="SHSP" evidence="5">
    <location>
        <begin position="30"/>
        <end position="140"/>
    </location>
</feature>
<organism evidence="6 7">
    <name type="scientific">Thalassotalea euphylliae</name>
    <dbReference type="NCBI Taxonomy" id="1655234"/>
    <lineage>
        <taxon>Bacteria</taxon>
        <taxon>Pseudomonadati</taxon>
        <taxon>Pseudomonadota</taxon>
        <taxon>Gammaproteobacteria</taxon>
        <taxon>Alteromonadales</taxon>
        <taxon>Colwelliaceae</taxon>
        <taxon>Thalassotalea</taxon>
    </lineage>
</organism>